<gene>
    <name evidence="2" type="ORF">LWF01_02715</name>
</gene>
<accession>A0ABY8QWF3</accession>
<dbReference type="Proteomes" id="UP001209083">
    <property type="component" value="Chromosome"/>
</dbReference>
<dbReference type="RefSeq" id="WP_349639504.1">
    <property type="nucleotide sequence ID" value="NZ_CP090958.1"/>
</dbReference>
<protein>
    <submittedName>
        <fullName evidence="2">Uncharacterized protein</fullName>
    </submittedName>
</protein>
<proteinExistence type="predicted"/>
<feature type="compositionally biased region" description="Pro residues" evidence="1">
    <location>
        <begin position="26"/>
        <end position="43"/>
    </location>
</feature>
<dbReference type="EMBL" id="CP090958">
    <property type="protein sequence ID" value="WGW12700.1"/>
    <property type="molecule type" value="Genomic_DNA"/>
</dbReference>
<keyword evidence="3" id="KW-1185">Reference proteome</keyword>
<feature type="region of interest" description="Disordered" evidence="1">
    <location>
        <begin position="21"/>
        <end position="43"/>
    </location>
</feature>
<evidence type="ECO:0000313" key="3">
    <source>
        <dbReference type="Proteomes" id="UP001209083"/>
    </source>
</evidence>
<sequence length="43" mass="4713">MNFSDFVRMGDVGEPERHIEFEPIPESVPVPEPAPVPAEPVPA</sequence>
<evidence type="ECO:0000256" key="1">
    <source>
        <dbReference type="SAM" id="MobiDB-lite"/>
    </source>
</evidence>
<organism evidence="2 3">
    <name type="scientific">Saxibacter everestensis</name>
    <dbReference type="NCBI Taxonomy" id="2909229"/>
    <lineage>
        <taxon>Bacteria</taxon>
        <taxon>Bacillati</taxon>
        <taxon>Actinomycetota</taxon>
        <taxon>Actinomycetes</taxon>
        <taxon>Micrococcales</taxon>
        <taxon>Brevibacteriaceae</taxon>
        <taxon>Saxibacter</taxon>
    </lineage>
</organism>
<name>A0ABY8QWF3_9MICO</name>
<reference evidence="2 3" key="1">
    <citation type="submission" date="2023-05" db="EMBL/GenBank/DDBJ databases">
        <title>Lithophilousrod everest ZFBP1038 complete genpme.</title>
        <authorList>
            <person name="Tian M."/>
        </authorList>
    </citation>
    <scope>NUCLEOTIDE SEQUENCE [LARGE SCALE GENOMIC DNA]</scope>
    <source>
        <strain evidence="2 3">ZFBP1038</strain>
    </source>
</reference>
<evidence type="ECO:0000313" key="2">
    <source>
        <dbReference type="EMBL" id="WGW12700.1"/>
    </source>
</evidence>